<dbReference type="CDD" id="cd01359">
    <property type="entry name" value="Argininosuccinate_lyase"/>
    <property type="match status" value="1"/>
</dbReference>
<dbReference type="PROSITE" id="PS00163">
    <property type="entry name" value="FUMARATE_LYASES"/>
    <property type="match status" value="1"/>
</dbReference>
<feature type="domain" description="Fumarate lyase N-terminal" evidence="8">
    <location>
        <begin position="7"/>
        <end position="300"/>
    </location>
</feature>
<name>A0AAE3P0B4_9BACT</name>
<evidence type="ECO:0000256" key="1">
    <source>
        <dbReference type="ARBA" id="ARBA00000985"/>
    </source>
</evidence>
<dbReference type="InterPro" id="IPR022761">
    <property type="entry name" value="Fumarate_lyase_N"/>
</dbReference>
<dbReference type="AlphaFoldDB" id="A0AAE3P0B4"/>
<gene>
    <name evidence="7 10" type="primary">argH</name>
    <name evidence="10" type="ORF">P0M35_07120</name>
</gene>
<comment type="subcellular location">
    <subcellularLocation>
        <location evidence="7">Cytoplasm</location>
    </subcellularLocation>
</comment>
<dbReference type="FunFam" id="1.10.40.30:FF:000001">
    <property type="entry name" value="Argininosuccinate lyase"/>
    <property type="match status" value="1"/>
</dbReference>
<keyword evidence="5 7" id="KW-0028">Amino-acid biosynthesis</keyword>
<dbReference type="Gene3D" id="1.10.275.10">
    <property type="entry name" value="Fumarase/aspartase (N-terminal domain)"/>
    <property type="match status" value="1"/>
</dbReference>
<dbReference type="Proteomes" id="UP001221302">
    <property type="component" value="Unassembled WGS sequence"/>
</dbReference>
<dbReference type="Gene3D" id="1.10.40.30">
    <property type="entry name" value="Fumarase/aspartase (C-terminal domain)"/>
    <property type="match status" value="1"/>
</dbReference>
<dbReference type="Gene3D" id="1.20.200.10">
    <property type="entry name" value="Fumarase/aspartase (Central domain)"/>
    <property type="match status" value="1"/>
</dbReference>
<evidence type="ECO:0000259" key="8">
    <source>
        <dbReference type="Pfam" id="PF00206"/>
    </source>
</evidence>
<evidence type="ECO:0000259" key="9">
    <source>
        <dbReference type="Pfam" id="PF14698"/>
    </source>
</evidence>
<comment type="pathway">
    <text evidence="2 7">Amino-acid biosynthesis; L-arginine biosynthesis; L-arginine from L-ornithine and carbamoyl phosphate: step 3/3.</text>
</comment>
<accession>A0AAE3P0B4</accession>
<evidence type="ECO:0000256" key="2">
    <source>
        <dbReference type="ARBA" id="ARBA00004941"/>
    </source>
</evidence>
<dbReference type="Pfam" id="PF14698">
    <property type="entry name" value="ASL_C2"/>
    <property type="match status" value="1"/>
</dbReference>
<dbReference type="InterPro" id="IPR008948">
    <property type="entry name" value="L-Aspartase-like"/>
</dbReference>
<dbReference type="InterPro" id="IPR029419">
    <property type="entry name" value="Arg_succ_lyase_C"/>
</dbReference>
<comment type="caution">
    <text evidence="10">The sequence shown here is derived from an EMBL/GenBank/DDBJ whole genome shotgun (WGS) entry which is preliminary data.</text>
</comment>
<evidence type="ECO:0000256" key="7">
    <source>
        <dbReference type="HAMAP-Rule" id="MF_00006"/>
    </source>
</evidence>
<keyword evidence="6 7" id="KW-0456">Lyase</keyword>
<dbReference type="EMBL" id="JARGDL010000008">
    <property type="protein sequence ID" value="MDF1611915.1"/>
    <property type="molecule type" value="Genomic_DNA"/>
</dbReference>
<comment type="catalytic activity">
    <reaction evidence="1 7">
        <text>2-(N(omega)-L-arginino)succinate = fumarate + L-arginine</text>
        <dbReference type="Rhea" id="RHEA:24020"/>
        <dbReference type="ChEBI" id="CHEBI:29806"/>
        <dbReference type="ChEBI" id="CHEBI:32682"/>
        <dbReference type="ChEBI" id="CHEBI:57472"/>
        <dbReference type="EC" id="4.3.2.1"/>
    </reaction>
</comment>
<reference evidence="10" key="1">
    <citation type="submission" date="2023-03" db="EMBL/GenBank/DDBJ databases">
        <title>Stygiobacter electus gen. nov., sp. nov., facultatively anaerobic thermotolerant bacterium of the class Ignavibacteria from a well of Yessentuki mineral water deposit.</title>
        <authorList>
            <person name="Podosokorskaya O.A."/>
            <person name="Elcheninov A.G."/>
            <person name="Petrova N.F."/>
            <person name="Zavarzina D.G."/>
            <person name="Kublanov I.V."/>
            <person name="Merkel A.Y."/>
        </authorList>
    </citation>
    <scope>NUCLEOTIDE SEQUENCE</scope>
    <source>
        <strain evidence="10">09-Me</strain>
    </source>
</reference>
<evidence type="ECO:0000313" key="10">
    <source>
        <dbReference type="EMBL" id="MDF1611915.1"/>
    </source>
</evidence>
<dbReference type="FunFam" id="1.20.200.10:FF:000015">
    <property type="entry name" value="argininosuccinate lyase isoform X2"/>
    <property type="match status" value="1"/>
</dbReference>
<dbReference type="PRINTS" id="PR00145">
    <property type="entry name" value="ARGSUCLYASE"/>
</dbReference>
<dbReference type="GO" id="GO:0042450">
    <property type="term" value="P:L-arginine biosynthetic process via ornithine"/>
    <property type="evidence" value="ECO:0007669"/>
    <property type="project" value="UniProtKB-UniRule"/>
</dbReference>
<dbReference type="GO" id="GO:0004056">
    <property type="term" value="F:argininosuccinate lyase activity"/>
    <property type="evidence" value="ECO:0007669"/>
    <property type="project" value="UniProtKB-UniRule"/>
</dbReference>
<proteinExistence type="inferred from homology"/>
<dbReference type="Pfam" id="PF00206">
    <property type="entry name" value="Lyase_1"/>
    <property type="match status" value="1"/>
</dbReference>
<dbReference type="SUPFAM" id="SSF48557">
    <property type="entry name" value="L-aspartase-like"/>
    <property type="match status" value="1"/>
</dbReference>
<keyword evidence="7" id="KW-0963">Cytoplasm</keyword>
<comment type="similarity">
    <text evidence="7">Belongs to the lyase 1 family. Argininosuccinate lyase subfamily.</text>
</comment>
<dbReference type="GO" id="GO:0005829">
    <property type="term" value="C:cytosol"/>
    <property type="evidence" value="ECO:0007669"/>
    <property type="project" value="TreeGrafter"/>
</dbReference>
<dbReference type="EC" id="4.3.2.1" evidence="3 7"/>
<evidence type="ECO:0000256" key="5">
    <source>
        <dbReference type="ARBA" id="ARBA00022605"/>
    </source>
</evidence>
<dbReference type="HAMAP" id="MF_00006">
    <property type="entry name" value="Arg_succ_lyase"/>
    <property type="match status" value="1"/>
</dbReference>
<dbReference type="InterPro" id="IPR009049">
    <property type="entry name" value="Argininosuccinate_lyase"/>
</dbReference>
<evidence type="ECO:0000256" key="6">
    <source>
        <dbReference type="ARBA" id="ARBA00023239"/>
    </source>
</evidence>
<dbReference type="InterPro" id="IPR020557">
    <property type="entry name" value="Fumarate_lyase_CS"/>
</dbReference>
<dbReference type="InterPro" id="IPR000362">
    <property type="entry name" value="Fumarate_lyase_fam"/>
</dbReference>
<dbReference type="NCBIfam" id="TIGR00838">
    <property type="entry name" value="argH"/>
    <property type="match status" value="1"/>
</dbReference>
<organism evidence="10 11">
    <name type="scientific">Stygiobacter electus</name>
    <dbReference type="NCBI Taxonomy" id="3032292"/>
    <lineage>
        <taxon>Bacteria</taxon>
        <taxon>Pseudomonadati</taxon>
        <taxon>Ignavibacteriota</taxon>
        <taxon>Ignavibacteria</taxon>
        <taxon>Ignavibacteriales</taxon>
        <taxon>Melioribacteraceae</taxon>
        <taxon>Stygiobacter</taxon>
    </lineage>
</organism>
<dbReference type="PANTHER" id="PTHR43814:SF1">
    <property type="entry name" value="ARGININOSUCCINATE LYASE"/>
    <property type="match status" value="1"/>
</dbReference>
<dbReference type="PRINTS" id="PR00149">
    <property type="entry name" value="FUMRATELYASE"/>
</dbReference>
<dbReference type="InterPro" id="IPR024083">
    <property type="entry name" value="Fumarase/histidase_N"/>
</dbReference>
<evidence type="ECO:0000256" key="3">
    <source>
        <dbReference type="ARBA" id="ARBA00012338"/>
    </source>
</evidence>
<keyword evidence="4 7" id="KW-0055">Arginine biosynthesis</keyword>
<dbReference type="PANTHER" id="PTHR43814">
    <property type="entry name" value="ARGININOSUCCINATE LYASE"/>
    <property type="match status" value="1"/>
</dbReference>
<sequence length="474" mass="54235">MAIWNSRFQKSFDKGALKFSSSIDIDGKLYNEDIEGSKAHVKMLMKQKIISTSDGNAILKALEEIRKEISNGKLNFDWQKEDIHSLIEERLVEKIGERGKRLHTARSRNDQIALDERLFLRKEINIVSKLITDFQKALLKQAQQNKSTIISGYTHLQQAQPILFAHHLIAYISMLQRDKERFNDLMKRVNLSPLGAAALAGTSLPIDRNIVAKNLGMNGIILNSLDAVADRDVLIEFINDCSIVMMHLSRFSEEMILWSSQEFSFAKIDDSFATGSSLMPQKKNPDIAELIRGKVGRVYGSLIGILTIMKSLPLAYNRDMQEDKVHLLEATTTTKDSLLMATELLNNTKFNKNRFEKELDGNLLLSTDLVDYLVRKQVPFRKAHQMVGEIVALCIQRNIKLNQLPIQEYKQFSVKFEEDVFELLTARKSIENKISQGSTSPQEVEKQILFWKKELSNSLKEKKQNIHNNKKNIK</sequence>
<evidence type="ECO:0000313" key="11">
    <source>
        <dbReference type="Proteomes" id="UP001221302"/>
    </source>
</evidence>
<keyword evidence="11" id="KW-1185">Reference proteome</keyword>
<feature type="domain" description="Argininosuccinate lyase C-terminal" evidence="9">
    <location>
        <begin position="364"/>
        <end position="431"/>
    </location>
</feature>
<dbReference type="RefSeq" id="WP_321535683.1">
    <property type="nucleotide sequence ID" value="NZ_JARGDL010000008.1"/>
</dbReference>
<protein>
    <recommendedName>
        <fullName evidence="3 7">Argininosuccinate lyase</fullName>
        <shortName evidence="7">ASAL</shortName>
        <ecNumber evidence="3 7">4.3.2.1</ecNumber>
    </recommendedName>
    <alternativeName>
        <fullName evidence="7">Arginosuccinase</fullName>
    </alternativeName>
</protein>
<evidence type="ECO:0000256" key="4">
    <source>
        <dbReference type="ARBA" id="ARBA00022571"/>
    </source>
</evidence>